<protein>
    <submittedName>
        <fullName evidence="1">Uncharacterized protein</fullName>
    </submittedName>
</protein>
<dbReference type="AlphaFoldDB" id="A0A2Z7BRK1"/>
<proteinExistence type="predicted"/>
<reference evidence="1 2" key="1">
    <citation type="journal article" date="2015" name="Proc. Natl. Acad. Sci. U.S.A.">
        <title>The resurrection genome of Boea hygrometrica: A blueprint for survival of dehydration.</title>
        <authorList>
            <person name="Xiao L."/>
            <person name="Yang G."/>
            <person name="Zhang L."/>
            <person name="Yang X."/>
            <person name="Zhao S."/>
            <person name="Ji Z."/>
            <person name="Zhou Q."/>
            <person name="Hu M."/>
            <person name="Wang Y."/>
            <person name="Chen M."/>
            <person name="Xu Y."/>
            <person name="Jin H."/>
            <person name="Xiao X."/>
            <person name="Hu G."/>
            <person name="Bao F."/>
            <person name="Hu Y."/>
            <person name="Wan P."/>
            <person name="Li L."/>
            <person name="Deng X."/>
            <person name="Kuang T."/>
            <person name="Xiang C."/>
            <person name="Zhu J.K."/>
            <person name="Oliver M.J."/>
            <person name="He Y."/>
        </authorList>
    </citation>
    <scope>NUCLEOTIDE SEQUENCE [LARGE SCALE GENOMIC DNA]</scope>
    <source>
        <strain evidence="2">cv. XS01</strain>
    </source>
</reference>
<accession>A0A2Z7BRK1</accession>
<dbReference type="Proteomes" id="UP000250235">
    <property type="component" value="Unassembled WGS sequence"/>
</dbReference>
<dbReference type="EMBL" id="KV003170">
    <property type="protein sequence ID" value="KZV37004.1"/>
    <property type="molecule type" value="Genomic_DNA"/>
</dbReference>
<evidence type="ECO:0000313" key="1">
    <source>
        <dbReference type="EMBL" id="KZV37004.1"/>
    </source>
</evidence>
<evidence type="ECO:0000313" key="2">
    <source>
        <dbReference type="Proteomes" id="UP000250235"/>
    </source>
</evidence>
<keyword evidence="2" id="KW-1185">Reference proteome</keyword>
<gene>
    <name evidence="1" type="ORF">F511_12916</name>
</gene>
<organism evidence="1 2">
    <name type="scientific">Dorcoceras hygrometricum</name>
    <dbReference type="NCBI Taxonomy" id="472368"/>
    <lineage>
        <taxon>Eukaryota</taxon>
        <taxon>Viridiplantae</taxon>
        <taxon>Streptophyta</taxon>
        <taxon>Embryophyta</taxon>
        <taxon>Tracheophyta</taxon>
        <taxon>Spermatophyta</taxon>
        <taxon>Magnoliopsida</taxon>
        <taxon>eudicotyledons</taxon>
        <taxon>Gunneridae</taxon>
        <taxon>Pentapetalae</taxon>
        <taxon>asterids</taxon>
        <taxon>lamiids</taxon>
        <taxon>Lamiales</taxon>
        <taxon>Gesneriaceae</taxon>
        <taxon>Didymocarpoideae</taxon>
        <taxon>Trichosporeae</taxon>
        <taxon>Loxocarpinae</taxon>
        <taxon>Dorcoceras</taxon>
    </lineage>
</organism>
<name>A0A2Z7BRK1_9LAMI</name>
<sequence>MIGEAIGSKMMLRAALERRIYRAGSETLSFGKDPDLMSRPGVVLIFELVSYVNPEVVGGCCSPDVTRFELYLREDFDPSSIIVPRHLEIFPDVRVGGRAGNSRMPQLPAGICYHGFHESWSKSSWECHGRYPDYRIQYAFRSDFNYNTDKVIDMFAFPVIVIPGLLAEPLGSLVFLSAGD</sequence>